<reference evidence="2" key="1">
    <citation type="journal article" date="2024" name="Proc. Natl. Acad. Sci. U.S.A.">
        <title>Extraordinary preservation of gene collinearity over three hundred million years revealed in homosporous lycophytes.</title>
        <authorList>
            <person name="Li C."/>
            <person name="Wickell D."/>
            <person name="Kuo L.Y."/>
            <person name="Chen X."/>
            <person name="Nie B."/>
            <person name="Liao X."/>
            <person name="Peng D."/>
            <person name="Ji J."/>
            <person name="Jenkins J."/>
            <person name="Williams M."/>
            <person name="Shu S."/>
            <person name="Plott C."/>
            <person name="Barry K."/>
            <person name="Rajasekar S."/>
            <person name="Grimwood J."/>
            <person name="Han X."/>
            <person name="Sun S."/>
            <person name="Hou Z."/>
            <person name="He W."/>
            <person name="Dai G."/>
            <person name="Sun C."/>
            <person name="Schmutz J."/>
            <person name="Leebens-Mack J.H."/>
            <person name="Li F.W."/>
            <person name="Wang L."/>
        </authorList>
    </citation>
    <scope>NUCLEOTIDE SEQUENCE [LARGE SCALE GENOMIC DNA]</scope>
    <source>
        <strain evidence="2">cv. PW_Plant_1</strain>
    </source>
</reference>
<evidence type="ECO:0000313" key="1">
    <source>
        <dbReference type="EMBL" id="KAJ7528951.1"/>
    </source>
</evidence>
<keyword evidence="2" id="KW-1185">Reference proteome</keyword>
<organism evidence="1 2">
    <name type="scientific">Diphasiastrum complanatum</name>
    <name type="common">Issler's clubmoss</name>
    <name type="synonym">Lycopodium complanatum</name>
    <dbReference type="NCBI Taxonomy" id="34168"/>
    <lineage>
        <taxon>Eukaryota</taxon>
        <taxon>Viridiplantae</taxon>
        <taxon>Streptophyta</taxon>
        <taxon>Embryophyta</taxon>
        <taxon>Tracheophyta</taxon>
        <taxon>Lycopodiopsida</taxon>
        <taxon>Lycopodiales</taxon>
        <taxon>Lycopodiaceae</taxon>
        <taxon>Lycopodioideae</taxon>
        <taxon>Diphasiastrum</taxon>
    </lineage>
</organism>
<evidence type="ECO:0000313" key="2">
    <source>
        <dbReference type="Proteomes" id="UP001162992"/>
    </source>
</evidence>
<comment type="caution">
    <text evidence="1">The sequence shown here is derived from an EMBL/GenBank/DDBJ whole genome shotgun (WGS) entry which is preliminary data.</text>
</comment>
<proteinExistence type="predicted"/>
<gene>
    <name evidence="1" type="ORF">O6H91_15G026600</name>
</gene>
<sequence length="51" mass="5683">MARRVRSSSKYNPRSADNIHRGFWKGCLAAICCCCVLDECCCDPTVVITDN</sequence>
<accession>A0ACC2BGT3</accession>
<dbReference type="Proteomes" id="UP001162992">
    <property type="component" value="Chromosome 15"/>
</dbReference>
<protein>
    <submittedName>
        <fullName evidence="1">Uncharacterized protein</fullName>
    </submittedName>
</protein>
<name>A0ACC2BGT3_DIPCM</name>
<dbReference type="EMBL" id="CM055106">
    <property type="protein sequence ID" value="KAJ7528951.1"/>
    <property type="molecule type" value="Genomic_DNA"/>
</dbReference>